<dbReference type="GO" id="GO:0016829">
    <property type="term" value="F:lyase activity"/>
    <property type="evidence" value="ECO:0007669"/>
    <property type="project" value="UniProtKB-KW"/>
</dbReference>
<organism evidence="4">
    <name type="scientific">uncultured Caudovirales phage</name>
    <dbReference type="NCBI Taxonomy" id="2100421"/>
    <lineage>
        <taxon>Viruses</taxon>
        <taxon>Duplodnaviria</taxon>
        <taxon>Heunggongvirae</taxon>
        <taxon>Uroviricota</taxon>
        <taxon>Caudoviricetes</taxon>
        <taxon>Peduoviridae</taxon>
        <taxon>Maltschvirus</taxon>
        <taxon>Maltschvirus maltsch</taxon>
    </lineage>
</organism>
<dbReference type="SUPFAM" id="SSF51126">
    <property type="entry name" value="Pectin lyase-like"/>
    <property type="match status" value="1"/>
</dbReference>
<keyword evidence="4" id="KW-0456">Lyase</keyword>
<proteinExistence type="predicted"/>
<accession>A0A6J5N4B3</accession>
<dbReference type="Gene3D" id="2.160.20.10">
    <property type="entry name" value="Single-stranded right-handed beta-helix, Pectin lyase-like"/>
    <property type="match status" value="1"/>
</dbReference>
<dbReference type="EMBL" id="LR796556">
    <property type="protein sequence ID" value="CAB4152153.1"/>
    <property type="molecule type" value="Genomic_DNA"/>
</dbReference>
<evidence type="ECO:0000256" key="2">
    <source>
        <dbReference type="ARBA" id="ARBA00022844"/>
    </source>
</evidence>
<dbReference type="InterPro" id="IPR024535">
    <property type="entry name" value="RHGA/B-epi-like_pectate_lyase"/>
</dbReference>
<comment type="subcellular location">
    <subcellularLocation>
        <location evidence="1">Virion</location>
    </subcellularLocation>
</comment>
<evidence type="ECO:0000313" key="4">
    <source>
        <dbReference type="EMBL" id="CAB4152153.1"/>
    </source>
</evidence>
<dbReference type="Pfam" id="PF12708">
    <property type="entry name" value="Pect-lyase_RHGA_epim"/>
    <property type="match status" value="1"/>
</dbReference>
<name>A0A6J5N4B3_9CAUD</name>
<dbReference type="GO" id="GO:0019058">
    <property type="term" value="P:viral life cycle"/>
    <property type="evidence" value="ECO:0007669"/>
    <property type="project" value="UniProtKB-ARBA"/>
</dbReference>
<dbReference type="GO" id="GO:0051701">
    <property type="term" value="P:biological process involved in interaction with host"/>
    <property type="evidence" value="ECO:0007669"/>
    <property type="project" value="UniProtKB-ARBA"/>
</dbReference>
<feature type="domain" description="Rhamnogalacturonase A/B/Epimerase-like pectate lyase" evidence="3">
    <location>
        <begin position="32"/>
        <end position="231"/>
    </location>
</feature>
<dbReference type="GO" id="GO:0044423">
    <property type="term" value="C:virion component"/>
    <property type="evidence" value="ECO:0007669"/>
    <property type="project" value="UniProtKB-KW"/>
</dbReference>
<keyword evidence="2" id="KW-0946">Virion</keyword>
<evidence type="ECO:0000256" key="1">
    <source>
        <dbReference type="ARBA" id="ARBA00004328"/>
    </source>
</evidence>
<dbReference type="InterPro" id="IPR011050">
    <property type="entry name" value="Pectin_lyase_fold/virulence"/>
</dbReference>
<gene>
    <name evidence="4" type="ORF">UFOVP599_55</name>
</gene>
<reference evidence="4" key="1">
    <citation type="submission" date="2020-04" db="EMBL/GenBank/DDBJ databases">
        <authorList>
            <person name="Chiriac C."/>
            <person name="Salcher M."/>
            <person name="Ghai R."/>
            <person name="Kavagutti S V."/>
        </authorList>
    </citation>
    <scope>NUCLEOTIDE SEQUENCE</scope>
</reference>
<sequence length="492" mass="52091">MTTLIPKIDLMNGGATPTGAINRPINLKIQEIVSVKDFGAVGDGTADDSDAIQNAIDSGARAIHIPAGKYKVTKTLNLCNLAVTGVGLKIYGDCVQYDDGTTTAASVILSNPGSTKWVAEIVGSQFITIEDIMFVSTGTNSAVGGLLYARSTTANFAQNNSLRRVIIKLATNGNSIALANNCAEQFVCDECWLESDTPYVTTLANEYGWVSQYATISNSIYSNTAQAFRMTTFTPLTQTGMVLQGLATAHFDNCIVIPKAGNSYANGVIIKSSLQAYQDCQNITITGQIESWVNAIRIEGNTRDTNFNFSTSNVTGSSVVCYGGTVQYSPYWKSVELSVPGGKAVSTTGATVNIYGGQIVIGPNMILVDSYLKLNGTDIDGGNASLNNPAVFQVVQNSSYHTRWSNSKLWGSGVWNPGTVASGTAVATVITVSGVAVGDKVDVFFPYSSQGTIVQGSVDATDQVRIVLLNMTGSPLTFGSGTWFVYAERPTI</sequence>
<dbReference type="InterPro" id="IPR012334">
    <property type="entry name" value="Pectin_lyas_fold"/>
</dbReference>
<protein>
    <submittedName>
        <fullName evidence="4">Pectate lyase superfamily protein</fullName>
    </submittedName>
</protein>
<evidence type="ECO:0000259" key="3">
    <source>
        <dbReference type="Pfam" id="PF12708"/>
    </source>
</evidence>